<organism evidence="3 4">
    <name type="scientific">Halorientalis brevis</name>
    <dbReference type="NCBI Taxonomy" id="1126241"/>
    <lineage>
        <taxon>Archaea</taxon>
        <taxon>Methanobacteriati</taxon>
        <taxon>Methanobacteriota</taxon>
        <taxon>Stenosarchaea group</taxon>
        <taxon>Halobacteria</taxon>
        <taxon>Halobacteriales</taxon>
        <taxon>Haloarculaceae</taxon>
        <taxon>Halorientalis</taxon>
    </lineage>
</organism>
<keyword evidence="4" id="KW-1185">Reference proteome</keyword>
<keyword evidence="1" id="KW-0472">Membrane</keyword>
<name>A0ABD6CG68_9EURY</name>
<dbReference type="EMBL" id="JBHUDJ010000014">
    <property type="protein sequence ID" value="MFD1589243.1"/>
    <property type="molecule type" value="Genomic_DNA"/>
</dbReference>
<reference evidence="3 4" key="1">
    <citation type="journal article" date="2019" name="Int. J. Syst. Evol. Microbiol.">
        <title>The Global Catalogue of Microorganisms (GCM) 10K type strain sequencing project: providing services to taxonomists for standard genome sequencing and annotation.</title>
        <authorList>
            <consortium name="The Broad Institute Genomics Platform"/>
            <consortium name="The Broad Institute Genome Sequencing Center for Infectious Disease"/>
            <person name="Wu L."/>
            <person name="Ma J."/>
        </authorList>
    </citation>
    <scope>NUCLEOTIDE SEQUENCE [LARGE SCALE GENOMIC DNA]</scope>
    <source>
        <strain evidence="3 4">CGMCC 1.12125</strain>
    </source>
</reference>
<evidence type="ECO:0000313" key="4">
    <source>
        <dbReference type="Proteomes" id="UP001597119"/>
    </source>
</evidence>
<keyword evidence="1" id="KW-0812">Transmembrane</keyword>
<feature type="transmembrane region" description="Helical" evidence="1">
    <location>
        <begin position="84"/>
        <end position="102"/>
    </location>
</feature>
<evidence type="ECO:0000259" key="2">
    <source>
        <dbReference type="PROSITE" id="PS00028"/>
    </source>
</evidence>
<feature type="domain" description="C2H2-type" evidence="2">
    <location>
        <begin position="33"/>
        <end position="54"/>
    </location>
</feature>
<sequence length="103" mass="11126">MSTHTEDTTTGSTVAATASEQYTVPTGDDAFVCEYCGAPFATEEYHSLHLGLQHGASLTDDQRDAFEAAATDEAEELKLFRLKALGLLVLLYFGLLMTYAVVT</sequence>
<dbReference type="Proteomes" id="UP001597119">
    <property type="component" value="Unassembled WGS sequence"/>
</dbReference>
<gene>
    <name evidence="3" type="ORF">ACFR9U_19875</name>
</gene>
<dbReference type="PROSITE" id="PS00028">
    <property type="entry name" value="ZINC_FINGER_C2H2_1"/>
    <property type="match status" value="1"/>
</dbReference>
<comment type="caution">
    <text evidence="3">The sequence shown here is derived from an EMBL/GenBank/DDBJ whole genome shotgun (WGS) entry which is preliminary data.</text>
</comment>
<proteinExistence type="predicted"/>
<protein>
    <submittedName>
        <fullName evidence="3">C2H2-type zinc finger protein</fullName>
    </submittedName>
</protein>
<dbReference type="Pfam" id="PF24166">
    <property type="entry name" value="DUF7410"/>
    <property type="match status" value="1"/>
</dbReference>
<evidence type="ECO:0000313" key="3">
    <source>
        <dbReference type="EMBL" id="MFD1589243.1"/>
    </source>
</evidence>
<dbReference type="RefSeq" id="WP_247378960.1">
    <property type="nucleotide sequence ID" value="NZ_JALLGV010000005.1"/>
</dbReference>
<dbReference type="AlphaFoldDB" id="A0ABD6CG68"/>
<keyword evidence="1" id="KW-1133">Transmembrane helix</keyword>
<dbReference type="InterPro" id="IPR055833">
    <property type="entry name" value="DUF7410"/>
</dbReference>
<evidence type="ECO:0000256" key="1">
    <source>
        <dbReference type="SAM" id="Phobius"/>
    </source>
</evidence>
<dbReference type="InterPro" id="IPR013087">
    <property type="entry name" value="Znf_C2H2_type"/>
</dbReference>
<accession>A0ABD6CG68</accession>